<evidence type="ECO:0000313" key="7">
    <source>
        <dbReference type="EMBL" id="OOS22699.1"/>
    </source>
</evidence>
<gene>
    <name evidence="7" type="ORF">B0682_00235</name>
</gene>
<keyword evidence="5 6" id="KW-0472">Membrane</keyword>
<dbReference type="AlphaFoldDB" id="A0A1T0CKB5"/>
<feature type="transmembrane region" description="Helical" evidence="6">
    <location>
        <begin position="340"/>
        <end position="358"/>
    </location>
</feature>
<feature type="transmembrane region" description="Helical" evidence="6">
    <location>
        <begin position="36"/>
        <end position="56"/>
    </location>
</feature>
<name>A0A1T0CKB5_9GAMM</name>
<evidence type="ECO:0000256" key="6">
    <source>
        <dbReference type="SAM" id="Phobius"/>
    </source>
</evidence>
<feature type="transmembrane region" description="Helical" evidence="6">
    <location>
        <begin position="234"/>
        <end position="254"/>
    </location>
</feature>
<evidence type="ECO:0000313" key="8">
    <source>
        <dbReference type="Proteomes" id="UP000191094"/>
    </source>
</evidence>
<feature type="transmembrane region" description="Helical" evidence="6">
    <location>
        <begin position="83"/>
        <end position="103"/>
    </location>
</feature>
<dbReference type="OrthoDB" id="6650147at2"/>
<reference evidence="7 8" key="1">
    <citation type="submission" date="2017-02" db="EMBL/GenBank/DDBJ databases">
        <title>Draft genome sequence of Moraxella lincolnii CCUG 9405T type strain.</title>
        <authorList>
            <person name="Salva-Serra F."/>
            <person name="Engstrom-Jakobsson H."/>
            <person name="Thorell K."/>
            <person name="Jaen-Luchoro D."/>
            <person name="Gonzales-Siles L."/>
            <person name="Karlsson R."/>
            <person name="Yazdan S."/>
            <person name="Boulund F."/>
            <person name="Johnning A."/>
            <person name="Engstrand L."/>
            <person name="Kristiansson E."/>
            <person name="Moore E."/>
        </authorList>
    </citation>
    <scope>NUCLEOTIDE SEQUENCE [LARGE SCALE GENOMIC DNA]</scope>
    <source>
        <strain evidence="7 8">CCUG 9405</strain>
    </source>
</reference>
<dbReference type="RefSeq" id="WP_078306106.1">
    <property type="nucleotide sequence ID" value="NZ_MUYT01000001.1"/>
</dbReference>
<dbReference type="SUPFAM" id="SSF161070">
    <property type="entry name" value="SNF-like"/>
    <property type="match status" value="1"/>
</dbReference>
<feature type="transmembrane region" description="Helical" evidence="6">
    <location>
        <begin position="109"/>
        <end position="134"/>
    </location>
</feature>
<protein>
    <submittedName>
        <fullName evidence="7">Uncharacterized protein</fullName>
    </submittedName>
</protein>
<proteinExistence type="predicted"/>
<dbReference type="EMBL" id="MUYT01000001">
    <property type="protein sequence ID" value="OOS22699.1"/>
    <property type="molecule type" value="Genomic_DNA"/>
</dbReference>
<feature type="transmembrane region" description="Helical" evidence="6">
    <location>
        <begin position="378"/>
        <end position="400"/>
    </location>
</feature>
<feature type="transmembrane region" description="Helical" evidence="6">
    <location>
        <begin position="316"/>
        <end position="334"/>
    </location>
</feature>
<dbReference type="GO" id="GO:0016020">
    <property type="term" value="C:membrane"/>
    <property type="evidence" value="ECO:0007669"/>
    <property type="project" value="UniProtKB-SubCell"/>
</dbReference>
<sequence>MQSTKLSASYLLACVLPLFLFTWFAEPYASQMDFWLAWLVAMLLVSLPVLFAEIGLARRSGQSPLLAMPVLTRESDSSMAWRGYGWLAQLTALSLAALVIASIGVHGQALFAMVGVVLPTFVVGALLMAVVLMISVLGSGLIKPMLLLALLAVLATIGIHLADGFELTNMQMTAFSLAEWARAVALALLCFAVGGGVYWWELSQTNLNQTNLNQAQPNQVNQSAQSQSSASRQVLPILAVQVVVGLVAMVLVASKEATLSMTLMLMSTDTTLVQGAKMGSTLASGLLVMAGVSLAIALVSMTMIQVKERLGLVKSMLMLLPALVLVVLPVYVLWGLTVMLSIISVLVLSVFVGWQMKISHLRKSLNFSSEINYNLWRVAIRIFVPLALLVAMVGWVQIWLG</sequence>
<feature type="transmembrane region" description="Helical" evidence="6">
    <location>
        <begin position="180"/>
        <end position="200"/>
    </location>
</feature>
<comment type="caution">
    <text evidence="7">The sequence shown here is derived from an EMBL/GenBank/DDBJ whole genome shotgun (WGS) entry which is preliminary data.</text>
</comment>
<evidence type="ECO:0000256" key="5">
    <source>
        <dbReference type="ARBA" id="ARBA00023136"/>
    </source>
</evidence>
<evidence type="ECO:0000256" key="1">
    <source>
        <dbReference type="ARBA" id="ARBA00004141"/>
    </source>
</evidence>
<organism evidence="7 8">
    <name type="scientific">Lwoffella lincolnii</name>
    <dbReference type="NCBI Taxonomy" id="90241"/>
    <lineage>
        <taxon>Bacteria</taxon>
        <taxon>Pseudomonadati</taxon>
        <taxon>Pseudomonadota</taxon>
        <taxon>Gammaproteobacteria</taxon>
        <taxon>Moraxellales</taxon>
        <taxon>Moraxellaceae</taxon>
        <taxon>Lwoffella</taxon>
    </lineage>
</organism>
<keyword evidence="4 6" id="KW-1133">Transmembrane helix</keyword>
<dbReference type="InterPro" id="IPR000175">
    <property type="entry name" value="Na/ntran_symport"/>
</dbReference>
<comment type="subcellular location">
    <subcellularLocation>
        <location evidence="1">Membrane</location>
        <topology evidence="1">Multi-pass membrane protein</topology>
    </subcellularLocation>
</comment>
<evidence type="ECO:0000256" key="2">
    <source>
        <dbReference type="ARBA" id="ARBA00022448"/>
    </source>
</evidence>
<keyword evidence="8" id="KW-1185">Reference proteome</keyword>
<evidence type="ECO:0000256" key="4">
    <source>
        <dbReference type="ARBA" id="ARBA00022989"/>
    </source>
</evidence>
<feature type="transmembrane region" description="Helical" evidence="6">
    <location>
        <begin position="7"/>
        <end position="24"/>
    </location>
</feature>
<dbReference type="Proteomes" id="UP000191094">
    <property type="component" value="Unassembled WGS sequence"/>
</dbReference>
<dbReference type="PROSITE" id="PS50267">
    <property type="entry name" value="NA_NEUROTRAN_SYMP_3"/>
    <property type="match status" value="1"/>
</dbReference>
<accession>A0A1T0CKB5</accession>
<dbReference type="InterPro" id="IPR037272">
    <property type="entry name" value="SNS_sf"/>
</dbReference>
<evidence type="ECO:0000256" key="3">
    <source>
        <dbReference type="ARBA" id="ARBA00022692"/>
    </source>
</evidence>
<dbReference type="STRING" id="90241.B0682_00235"/>
<feature type="transmembrane region" description="Helical" evidence="6">
    <location>
        <begin position="141"/>
        <end position="160"/>
    </location>
</feature>
<feature type="transmembrane region" description="Helical" evidence="6">
    <location>
        <begin position="282"/>
        <end position="304"/>
    </location>
</feature>
<keyword evidence="2" id="KW-0813">Transport</keyword>
<keyword evidence="3 6" id="KW-0812">Transmembrane</keyword>